<feature type="compositionally biased region" description="Low complexity" evidence="1">
    <location>
        <begin position="285"/>
        <end position="299"/>
    </location>
</feature>
<evidence type="ECO:0000313" key="3">
    <source>
        <dbReference type="Proteomes" id="UP000324629"/>
    </source>
</evidence>
<evidence type="ECO:0000313" key="2">
    <source>
        <dbReference type="EMBL" id="KAA3676764.1"/>
    </source>
</evidence>
<keyword evidence="3" id="KW-1185">Reference proteome</keyword>
<sequence>MHFDFRNTQSSHELLSTGSSHSGKNTISKQLRIHYGDGFPPNARLQLAPTVLANLADSVALVLRNMPGLNIHFTDTSVKRIAMRMLEAQPENGFISTMLCSSTVSQLPQLFDWPKSRQDSSTPVNTFNASFKQPDFSASIETPFESDKIYNPLTQVSVIKNSLANNDIAHSIEITKPTNQSSDDEQSCLEETLLRILQNNESVPPSLMKKFELQADSEILDELQQAFLDTQQLRSLYLQLTRHKADGLPTGLLRNRPPPIPDTPPPLTFEDELLDCIVGQNETRLSSSGESSSLSSIESEQLEEQTKVQVNHDHSKLRTNRREDKLLKTCASEMQTAGKNMECFDYEKQICINQTGENSVDHALSLDLSVGRLWPFSDAGSFHQLRMLRRILKIVTEQPEFQLAMQKSKYFIPKISYADT</sequence>
<reference evidence="2 3" key="1">
    <citation type="journal article" date="2019" name="Gigascience">
        <title>Whole-genome sequence of the oriental lung fluke Paragonimus westermani.</title>
        <authorList>
            <person name="Oey H."/>
            <person name="Zakrzewski M."/>
            <person name="Narain K."/>
            <person name="Devi K.R."/>
            <person name="Agatsuma T."/>
            <person name="Nawaratna S."/>
            <person name="Gobert G.N."/>
            <person name="Jones M.K."/>
            <person name="Ragan M.A."/>
            <person name="McManus D.P."/>
            <person name="Krause L."/>
        </authorList>
    </citation>
    <scope>NUCLEOTIDE SEQUENCE [LARGE SCALE GENOMIC DNA]</scope>
    <source>
        <strain evidence="2 3">IND2009</strain>
    </source>
</reference>
<feature type="compositionally biased region" description="Basic and acidic residues" evidence="1">
    <location>
        <begin position="304"/>
        <end position="315"/>
    </location>
</feature>
<dbReference type="Proteomes" id="UP000324629">
    <property type="component" value="Unassembled WGS sequence"/>
</dbReference>
<protein>
    <submittedName>
        <fullName evidence="2">Uncharacterized protein</fullName>
    </submittedName>
</protein>
<dbReference type="EMBL" id="QNGE01001821">
    <property type="protein sequence ID" value="KAA3676764.1"/>
    <property type="molecule type" value="Genomic_DNA"/>
</dbReference>
<gene>
    <name evidence="2" type="ORF">DEA37_0014110</name>
</gene>
<organism evidence="2 3">
    <name type="scientific">Paragonimus westermani</name>
    <dbReference type="NCBI Taxonomy" id="34504"/>
    <lineage>
        <taxon>Eukaryota</taxon>
        <taxon>Metazoa</taxon>
        <taxon>Spiralia</taxon>
        <taxon>Lophotrochozoa</taxon>
        <taxon>Platyhelminthes</taxon>
        <taxon>Trematoda</taxon>
        <taxon>Digenea</taxon>
        <taxon>Plagiorchiida</taxon>
        <taxon>Troglotremata</taxon>
        <taxon>Troglotrematidae</taxon>
        <taxon>Paragonimus</taxon>
    </lineage>
</organism>
<comment type="caution">
    <text evidence="2">The sequence shown here is derived from an EMBL/GenBank/DDBJ whole genome shotgun (WGS) entry which is preliminary data.</text>
</comment>
<feature type="region of interest" description="Disordered" evidence="1">
    <location>
        <begin position="1"/>
        <end position="24"/>
    </location>
</feature>
<proteinExistence type="predicted"/>
<evidence type="ECO:0000256" key="1">
    <source>
        <dbReference type="SAM" id="MobiDB-lite"/>
    </source>
</evidence>
<feature type="region of interest" description="Disordered" evidence="1">
    <location>
        <begin position="283"/>
        <end position="315"/>
    </location>
</feature>
<name>A0A5J4NMR5_9TREM</name>
<accession>A0A5J4NMR5</accession>
<dbReference type="AlphaFoldDB" id="A0A5J4NMR5"/>